<evidence type="ECO:0000256" key="9">
    <source>
        <dbReference type="ARBA" id="ARBA00033478"/>
    </source>
</evidence>
<dbReference type="Gene3D" id="3.10.20.90">
    <property type="entry name" value="Phosphatidylinositol 3-kinase Catalytic Subunit, Chain A, domain 1"/>
    <property type="match status" value="1"/>
</dbReference>
<feature type="domain" description="PB1" evidence="13">
    <location>
        <begin position="722"/>
        <end position="804"/>
    </location>
</feature>
<dbReference type="CDD" id="cd10017">
    <property type="entry name" value="B3_DNA"/>
    <property type="match status" value="1"/>
</dbReference>
<evidence type="ECO:0000256" key="8">
    <source>
        <dbReference type="ARBA" id="ARBA00023294"/>
    </source>
</evidence>
<evidence type="ECO:0000256" key="2">
    <source>
        <dbReference type="ARBA" id="ARBA00007853"/>
    </source>
</evidence>
<dbReference type="SMART" id="SM01019">
    <property type="entry name" value="B3"/>
    <property type="match status" value="1"/>
</dbReference>
<organism evidence="14 15">
    <name type="scientific">Cinchona calisaya</name>
    <dbReference type="NCBI Taxonomy" id="153742"/>
    <lineage>
        <taxon>Eukaryota</taxon>
        <taxon>Viridiplantae</taxon>
        <taxon>Streptophyta</taxon>
        <taxon>Embryophyta</taxon>
        <taxon>Tracheophyta</taxon>
        <taxon>Spermatophyta</taxon>
        <taxon>Magnoliopsida</taxon>
        <taxon>eudicotyledons</taxon>
        <taxon>Gunneridae</taxon>
        <taxon>Pentapetalae</taxon>
        <taxon>asterids</taxon>
        <taxon>lamiids</taxon>
        <taxon>Gentianales</taxon>
        <taxon>Rubiaceae</taxon>
        <taxon>Cinchonoideae</taxon>
        <taxon>Cinchoneae</taxon>
        <taxon>Cinchona</taxon>
    </lineage>
</organism>
<dbReference type="InterPro" id="IPR044835">
    <property type="entry name" value="ARF_plant"/>
</dbReference>
<keyword evidence="9" id="KW-0292">Fruit ripening</keyword>
<reference evidence="14 15" key="1">
    <citation type="submission" date="2024-11" db="EMBL/GenBank/DDBJ databases">
        <title>A near-complete genome assembly of Cinchona calisaya.</title>
        <authorList>
            <person name="Lian D.C."/>
            <person name="Zhao X.W."/>
            <person name="Wei L."/>
        </authorList>
    </citation>
    <scope>NUCLEOTIDE SEQUENCE [LARGE SCALE GENOMIC DNA]</scope>
    <source>
        <tissue evidence="14">Nenye</tissue>
    </source>
</reference>
<dbReference type="PANTHER" id="PTHR31384">
    <property type="entry name" value="AUXIN RESPONSE FACTOR 4-RELATED"/>
    <property type="match status" value="1"/>
</dbReference>
<dbReference type="Gene3D" id="2.30.30.1040">
    <property type="match status" value="1"/>
</dbReference>
<dbReference type="EMBL" id="JBJUIK010000009">
    <property type="protein sequence ID" value="KAL3518357.1"/>
    <property type="molecule type" value="Genomic_DNA"/>
</dbReference>
<comment type="caution">
    <text evidence="14">The sequence shown here is derived from an EMBL/GenBank/DDBJ whole genome shotgun (WGS) entry which is preliminary data.</text>
</comment>
<dbReference type="SUPFAM" id="SSF101936">
    <property type="entry name" value="DNA-binding pseudobarrel domain"/>
    <property type="match status" value="1"/>
</dbReference>
<feature type="compositionally biased region" description="Polar residues" evidence="11">
    <location>
        <begin position="678"/>
        <end position="687"/>
    </location>
</feature>
<dbReference type="PROSITE" id="PS51745">
    <property type="entry name" value="PB1"/>
    <property type="match status" value="1"/>
</dbReference>
<dbReference type="Pfam" id="PF06507">
    <property type="entry name" value="ARF_AD"/>
    <property type="match status" value="1"/>
</dbReference>
<keyword evidence="6 10" id="KW-0804">Transcription</keyword>
<evidence type="ECO:0000256" key="4">
    <source>
        <dbReference type="ARBA" id="ARBA00023015"/>
    </source>
</evidence>
<dbReference type="InterPro" id="IPR053793">
    <property type="entry name" value="PB1-like"/>
</dbReference>
<dbReference type="FunFam" id="3.10.20.90:FF:000047">
    <property type="entry name" value="Auxin response factor"/>
    <property type="match status" value="1"/>
</dbReference>
<dbReference type="FunFam" id="2.40.330.10:FF:000001">
    <property type="entry name" value="Auxin response factor"/>
    <property type="match status" value="1"/>
</dbReference>
<evidence type="ECO:0000256" key="3">
    <source>
        <dbReference type="ARBA" id="ARBA00022473"/>
    </source>
</evidence>
<keyword evidence="8 10" id="KW-0927">Auxin signaling pathway</keyword>
<evidence type="ECO:0000259" key="13">
    <source>
        <dbReference type="PROSITE" id="PS51745"/>
    </source>
</evidence>
<comment type="similarity">
    <text evidence="2 10">Belongs to the ARF family.</text>
</comment>
<keyword evidence="3" id="KW-0217">Developmental protein</keyword>
<sequence length="850" mass="94334">MEIDLNHEVVESSEVEKNQKNANACSCNGECEKDGGGCVYCSLSTSTSSCSSNASSFSNPPFPSRIFMELWYACAGPVTNLPKKGNVVVYFPQGHLEQTASVPSFPALEVPSFDLQSQIFCRVLDVELLANKENDEVYTQLTLLPISKLQASSSEGKEHEEVGTDEDRSEAVPIKSTSHMFCKTLTASDTSTHGGFSVPRRAAEDCFPPLDYKEQRPSQELVAKDLHGVEWKFRHIYRGQPRRHLLTTGWSIFVSQKNLVSGDAVLFLRGEGVDLRLGIRRAAGLRNGLSESIIKSQNAYPSILAPVANAVSSNTSFKIFYSTRANHADFIVPYQKYVKSITNQIPVGTRFKISFDLDDAPERRYSGVVTGVGDIDPRRWPNSKWRCLMVRWDEDASDHHERVSPWEIDFSASFPTLSIQTSPRMKKLRSCMQAETQNSSRNGADLLLPMPYNDNVNNANIANKAVMVPSAWNTYIPGQVSLWDFAESVRSGKVLQGQEKLGLASPLYGGDKINRQLDFEMHPVAHHRLVSNTMEKANYSDFSRSQPSITYSGSLETNSYPKVLQGQEICSLKYLTGKTELNRGGWRTTDTGSNIFNMNQRSSPSCYPLESEGIRNMVFPCKGVYKAGQDPVMFPFATNLQRENNALKSTSFRDGLTTEEGRHPNLANEPKALEKTSILPTTGTPMQSKKDDNKGTGSVCKLFGISLTEEAPTSSSLSSSRRSCTKVHKQGNLVGRAIDLSKLNSYDDLLVELERLFSMEGLLRDPGKGWRILYTDSENDMMVVGDDPWHEFCEVASKIHIYTLEEVEKMSIGGISDDTQSCLEESPPLMDFSKSSSVNAPDASPTVVRI</sequence>
<evidence type="ECO:0000256" key="11">
    <source>
        <dbReference type="SAM" id="MobiDB-lite"/>
    </source>
</evidence>
<protein>
    <recommendedName>
        <fullName evidence="10">Auxin response factor</fullName>
    </recommendedName>
</protein>
<evidence type="ECO:0000313" key="15">
    <source>
        <dbReference type="Proteomes" id="UP001630127"/>
    </source>
</evidence>
<dbReference type="Proteomes" id="UP001630127">
    <property type="component" value="Unassembled WGS sequence"/>
</dbReference>
<evidence type="ECO:0000256" key="7">
    <source>
        <dbReference type="ARBA" id="ARBA00023242"/>
    </source>
</evidence>
<evidence type="ECO:0000259" key="12">
    <source>
        <dbReference type="PROSITE" id="PS50863"/>
    </source>
</evidence>
<dbReference type="AlphaFoldDB" id="A0ABD2ZJQ4"/>
<keyword evidence="5 10" id="KW-0238">DNA-binding</keyword>
<feature type="domain" description="TF-B3" evidence="12">
    <location>
        <begin position="181"/>
        <end position="283"/>
    </location>
</feature>
<evidence type="ECO:0000256" key="1">
    <source>
        <dbReference type="ARBA" id="ARBA00004123"/>
    </source>
</evidence>
<dbReference type="GO" id="GO:0009835">
    <property type="term" value="P:fruit ripening"/>
    <property type="evidence" value="ECO:0007669"/>
    <property type="project" value="UniProtKB-KW"/>
</dbReference>
<dbReference type="GO" id="GO:0009734">
    <property type="term" value="P:auxin-activated signaling pathway"/>
    <property type="evidence" value="ECO:0007669"/>
    <property type="project" value="UniProtKB-KW"/>
</dbReference>
<comment type="function">
    <text evidence="10">Auxin response factors (ARFs) are transcriptional factors that bind specifically to the DNA sequence 5'-TGTCTC-3' found in the auxin-responsive promoter elements (AuxREs).</text>
</comment>
<dbReference type="Gene3D" id="2.40.330.10">
    <property type="entry name" value="DNA-binding pseudobarrel domain"/>
    <property type="match status" value="1"/>
</dbReference>
<dbReference type="FunFam" id="2.30.30.1040:FF:000001">
    <property type="entry name" value="Auxin response factor"/>
    <property type="match status" value="1"/>
</dbReference>
<dbReference type="GO" id="GO:0003677">
    <property type="term" value="F:DNA binding"/>
    <property type="evidence" value="ECO:0007669"/>
    <property type="project" value="UniProtKB-KW"/>
</dbReference>
<evidence type="ECO:0000256" key="6">
    <source>
        <dbReference type="ARBA" id="ARBA00023163"/>
    </source>
</evidence>
<keyword evidence="15" id="KW-1185">Reference proteome</keyword>
<dbReference type="InterPro" id="IPR015300">
    <property type="entry name" value="DNA-bd_pseudobarrel_sf"/>
</dbReference>
<feature type="region of interest" description="Disordered" evidence="11">
    <location>
        <begin position="652"/>
        <end position="695"/>
    </location>
</feature>
<dbReference type="Pfam" id="PF02309">
    <property type="entry name" value="AUX_IAA"/>
    <property type="match status" value="1"/>
</dbReference>
<keyword evidence="4 10" id="KW-0805">Transcription regulation</keyword>
<keyword evidence="7 10" id="KW-0539">Nucleus</keyword>
<evidence type="ECO:0000256" key="10">
    <source>
        <dbReference type="RuleBase" id="RU004561"/>
    </source>
</evidence>
<name>A0ABD2ZJQ4_9GENT</name>
<evidence type="ECO:0000313" key="14">
    <source>
        <dbReference type="EMBL" id="KAL3518357.1"/>
    </source>
</evidence>
<comment type="subunit">
    <text evidence="10">Homodimers and heterodimers.</text>
</comment>
<dbReference type="PROSITE" id="PS50863">
    <property type="entry name" value="B3"/>
    <property type="match status" value="1"/>
</dbReference>
<dbReference type="Pfam" id="PF02362">
    <property type="entry name" value="B3"/>
    <property type="match status" value="1"/>
</dbReference>
<dbReference type="SUPFAM" id="SSF54277">
    <property type="entry name" value="CAD &amp; PB1 domains"/>
    <property type="match status" value="1"/>
</dbReference>
<evidence type="ECO:0000256" key="5">
    <source>
        <dbReference type="ARBA" id="ARBA00023125"/>
    </source>
</evidence>
<dbReference type="InterPro" id="IPR033389">
    <property type="entry name" value="AUX/IAA_dom"/>
</dbReference>
<gene>
    <name evidence="14" type="ORF">ACH5RR_020946</name>
</gene>
<proteinExistence type="inferred from homology"/>
<dbReference type="PANTHER" id="PTHR31384:SF102">
    <property type="entry name" value="AUXIN RESPONSE FACTOR 4"/>
    <property type="match status" value="1"/>
</dbReference>
<dbReference type="InterPro" id="IPR010525">
    <property type="entry name" value="ARF_dom"/>
</dbReference>
<comment type="subcellular location">
    <subcellularLocation>
        <location evidence="1 10">Nucleus</location>
    </subcellularLocation>
</comment>
<dbReference type="InterPro" id="IPR003340">
    <property type="entry name" value="B3_DNA-bd"/>
</dbReference>
<accession>A0ABD2ZJQ4</accession>
<dbReference type="GO" id="GO:0005634">
    <property type="term" value="C:nucleus"/>
    <property type="evidence" value="ECO:0007669"/>
    <property type="project" value="UniProtKB-SubCell"/>
</dbReference>